<protein>
    <submittedName>
        <fullName evidence="1">Uncharacterized protein</fullName>
    </submittedName>
</protein>
<organism evidence="1 2">
    <name type="scientific">Solanum tuberosum</name>
    <name type="common">Potato</name>
    <dbReference type="NCBI Taxonomy" id="4113"/>
    <lineage>
        <taxon>Eukaryota</taxon>
        <taxon>Viridiplantae</taxon>
        <taxon>Streptophyta</taxon>
        <taxon>Embryophyta</taxon>
        <taxon>Tracheophyta</taxon>
        <taxon>Spermatophyta</taxon>
        <taxon>Magnoliopsida</taxon>
        <taxon>eudicotyledons</taxon>
        <taxon>Gunneridae</taxon>
        <taxon>Pentapetalae</taxon>
        <taxon>asterids</taxon>
        <taxon>lamiids</taxon>
        <taxon>Solanales</taxon>
        <taxon>Solanaceae</taxon>
        <taxon>Solanoideae</taxon>
        <taxon>Solaneae</taxon>
        <taxon>Solanum</taxon>
    </lineage>
</organism>
<dbReference type="InParanoid" id="M1BCM9"/>
<keyword evidence="2" id="KW-1185">Reference proteome</keyword>
<dbReference type="Proteomes" id="UP000011115">
    <property type="component" value="Unassembled WGS sequence"/>
</dbReference>
<reference evidence="2" key="1">
    <citation type="journal article" date="2011" name="Nature">
        <title>Genome sequence and analysis of the tuber crop potato.</title>
        <authorList>
            <consortium name="The Potato Genome Sequencing Consortium"/>
        </authorList>
    </citation>
    <scope>NUCLEOTIDE SEQUENCE [LARGE SCALE GENOMIC DNA]</scope>
    <source>
        <strain evidence="2">cv. DM1-3 516 R44</strain>
    </source>
</reference>
<accession>M1BCM9</accession>
<evidence type="ECO:0000313" key="2">
    <source>
        <dbReference type="Proteomes" id="UP000011115"/>
    </source>
</evidence>
<name>M1BCM9_SOLTU</name>
<proteinExistence type="predicted"/>
<evidence type="ECO:0000313" key="1">
    <source>
        <dbReference type="EnsemblPlants" id="PGSC0003DMT400042191"/>
    </source>
</evidence>
<dbReference type="EnsemblPlants" id="PGSC0003DMT400042191">
    <property type="protein sequence ID" value="PGSC0003DMT400042191"/>
    <property type="gene ID" value="PGSC0003DMG402016370"/>
</dbReference>
<reference evidence="1" key="2">
    <citation type="submission" date="2015-06" db="UniProtKB">
        <authorList>
            <consortium name="EnsemblPlants"/>
        </authorList>
    </citation>
    <scope>IDENTIFICATION</scope>
    <source>
        <strain evidence="1">DM1-3 516 R44</strain>
    </source>
</reference>
<dbReference type="PaxDb" id="4113-PGSC0003DMT400042191"/>
<sequence length="138" mass="15508">MFPAALEYAVIDQIKLNSSSFAIHNEKNVVAFYNFIVPAHERNYQYCCLKHHHINTSDNLIGMCCSDSPKCCCTRIGSLKMHYLWKTRHTSKPSFLKSPSNIGCIHLIDIGTYGEGRVYADLTPNLGAREVVSDRPSA</sequence>
<dbReference type="HOGENOM" id="CLU_1858770_0_0_1"/>
<dbReference type="Gramene" id="PGSC0003DMT400042191">
    <property type="protein sequence ID" value="PGSC0003DMT400042191"/>
    <property type="gene ID" value="PGSC0003DMG402016370"/>
</dbReference>
<dbReference type="AlphaFoldDB" id="M1BCM9"/>